<dbReference type="AlphaFoldDB" id="A0A840GA78"/>
<dbReference type="Proteomes" id="UP000524450">
    <property type="component" value="Unassembled WGS sequence"/>
</dbReference>
<evidence type="ECO:0008006" key="3">
    <source>
        <dbReference type="Google" id="ProtNLM"/>
    </source>
</evidence>
<sequence length="152" mass="17580">MPSIGLPVRQEWSFATPVRDNTVAFAQSKFFKSLKDECDDKSKKKSLLNMAVALKHAVQFGDYQSNLKNVSGIGVKEAFSFDYRNKRNIIWELKYQNKDRLYFFSQNTETVKLVVPLLFHHKKDQNTPQAISNYCKDAMKDFLDPSAHIKVL</sequence>
<dbReference type="EMBL" id="JACIFZ010000020">
    <property type="protein sequence ID" value="MBB4226081.1"/>
    <property type="molecule type" value="Genomic_DNA"/>
</dbReference>
<dbReference type="RefSeq" id="WP_184642756.1">
    <property type="nucleotide sequence ID" value="NZ_JACIFZ010000020.1"/>
</dbReference>
<gene>
    <name evidence="1" type="ORF">GGD71_006898</name>
</gene>
<evidence type="ECO:0000313" key="2">
    <source>
        <dbReference type="Proteomes" id="UP000524450"/>
    </source>
</evidence>
<reference evidence="1 2" key="1">
    <citation type="submission" date="2020-08" db="EMBL/GenBank/DDBJ databases">
        <title>Genomic Encyclopedia of Type Strains, Phase IV (KMG-V): Genome sequencing to study the core and pangenomes of soil and plant-associated prokaryotes.</title>
        <authorList>
            <person name="Whitman W."/>
        </authorList>
    </citation>
    <scope>NUCLEOTIDE SEQUENCE [LARGE SCALE GENOMIC DNA]</scope>
    <source>
        <strain evidence="1 2">34/80</strain>
    </source>
</reference>
<organism evidence="1 2">
    <name type="scientific">Variovorax guangxiensis</name>
    <dbReference type="NCBI Taxonomy" id="1775474"/>
    <lineage>
        <taxon>Bacteria</taxon>
        <taxon>Pseudomonadati</taxon>
        <taxon>Pseudomonadota</taxon>
        <taxon>Betaproteobacteria</taxon>
        <taxon>Burkholderiales</taxon>
        <taxon>Comamonadaceae</taxon>
        <taxon>Variovorax</taxon>
    </lineage>
</organism>
<comment type="caution">
    <text evidence="1">The sequence shown here is derived from an EMBL/GenBank/DDBJ whole genome shotgun (WGS) entry which is preliminary data.</text>
</comment>
<proteinExistence type="predicted"/>
<accession>A0A840GA78</accession>
<name>A0A840GA78_9BURK</name>
<protein>
    <recommendedName>
        <fullName evidence="3">Type II toxin-antitoxin system RelE/ParE family toxin</fullName>
    </recommendedName>
</protein>
<evidence type="ECO:0000313" key="1">
    <source>
        <dbReference type="EMBL" id="MBB4226081.1"/>
    </source>
</evidence>